<keyword evidence="2" id="KW-1185">Reference proteome</keyword>
<dbReference type="EMBL" id="FOGG01000013">
    <property type="protein sequence ID" value="SER66797.1"/>
    <property type="molecule type" value="Genomic_DNA"/>
</dbReference>
<name>A0A1H9R2F7_9SPHI</name>
<protein>
    <submittedName>
        <fullName evidence="1">Uncharacterized protein</fullName>
    </submittedName>
</protein>
<evidence type="ECO:0000313" key="1">
    <source>
        <dbReference type="EMBL" id="SER66797.1"/>
    </source>
</evidence>
<dbReference type="STRING" id="390241.SAMN04488023_11396"/>
<dbReference type="Gene3D" id="3.10.180.10">
    <property type="entry name" value="2,3-Dihydroxybiphenyl 1,2-Dioxygenase, domain 1"/>
    <property type="match status" value="1"/>
</dbReference>
<dbReference type="RefSeq" id="WP_090884713.1">
    <property type="nucleotide sequence ID" value="NZ_FOGG01000013.1"/>
</dbReference>
<dbReference type="InterPro" id="IPR029068">
    <property type="entry name" value="Glyas_Bleomycin-R_OHBP_Dase"/>
</dbReference>
<gene>
    <name evidence="1" type="ORF">SAMN04488023_11396</name>
</gene>
<dbReference type="OrthoDB" id="66829at2"/>
<sequence>MKLTNFRPIIHYEHSVDWGYAHKDNVEIMFCAPNAHIPFEKTLITGSLYINKDDVDAWWEKLKNKCEVIYSLETFSYNMREFAIKLQWDNITIWTSCLLVKHLKVNSGYFYGHPKRIN</sequence>
<accession>A0A1H9R2F7</accession>
<evidence type="ECO:0000313" key="2">
    <source>
        <dbReference type="Proteomes" id="UP000199572"/>
    </source>
</evidence>
<organism evidence="1 2">
    <name type="scientific">Pedobacter rhizosphaerae</name>
    <dbReference type="NCBI Taxonomy" id="390241"/>
    <lineage>
        <taxon>Bacteria</taxon>
        <taxon>Pseudomonadati</taxon>
        <taxon>Bacteroidota</taxon>
        <taxon>Sphingobacteriia</taxon>
        <taxon>Sphingobacteriales</taxon>
        <taxon>Sphingobacteriaceae</taxon>
        <taxon>Pedobacter</taxon>
    </lineage>
</organism>
<reference evidence="1 2" key="1">
    <citation type="submission" date="2016-10" db="EMBL/GenBank/DDBJ databases">
        <authorList>
            <person name="de Groot N.N."/>
        </authorList>
    </citation>
    <scope>NUCLEOTIDE SEQUENCE [LARGE SCALE GENOMIC DNA]</scope>
    <source>
        <strain evidence="1 2">DSM 18610</strain>
    </source>
</reference>
<dbReference type="Proteomes" id="UP000199572">
    <property type="component" value="Unassembled WGS sequence"/>
</dbReference>
<dbReference type="AlphaFoldDB" id="A0A1H9R2F7"/>
<proteinExistence type="predicted"/>